<feature type="domain" description="ABC transporter" evidence="4">
    <location>
        <begin position="42"/>
        <end position="256"/>
    </location>
</feature>
<dbReference type="RefSeq" id="WP_006293784.1">
    <property type="nucleotide sequence ID" value="NZ_GG770226.1"/>
</dbReference>
<dbReference type="GO" id="GO:0005524">
    <property type="term" value="F:ATP binding"/>
    <property type="evidence" value="ECO:0007669"/>
    <property type="project" value="UniProtKB-KW"/>
</dbReference>
<reference evidence="5 6" key="1">
    <citation type="submission" date="2012-01" db="EMBL/GenBank/DDBJ databases">
        <title>The Genome Sequence of Scardovia inopinata F0304.</title>
        <authorList>
            <consortium name="The Broad Institute Genome Sequencing Platform"/>
            <person name="Ward D."/>
            <person name="Earl A."/>
            <person name="Feldgarden M."/>
            <person name="Gevers D."/>
            <person name="Young S."/>
            <person name="Zeng Q."/>
            <person name="Koehrsen M."/>
            <person name="Alvarado L."/>
            <person name="Berlin A.M."/>
            <person name="Borenstein D."/>
            <person name="Chapman S.B."/>
            <person name="Chen Z."/>
            <person name="Engels R."/>
            <person name="Freedman E."/>
            <person name="Gellesch M."/>
            <person name="Goldberg J."/>
            <person name="Griggs A."/>
            <person name="Gujja S."/>
            <person name="Heilman E.R."/>
            <person name="Heiman D.I."/>
            <person name="Hepburn T.A."/>
            <person name="Howarth C."/>
            <person name="Jen D."/>
            <person name="Larson L."/>
            <person name="Mehta T."/>
            <person name="Park D."/>
            <person name="Pearson M."/>
            <person name="Richards J."/>
            <person name="Roberts A."/>
            <person name="Saif S."/>
            <person name="Shea T.D."/>
            <person name="Shenoy N."/>
            <person name="Sisk P."/>
            <person name="Stolte C."/>
            <person name="Sykes S.N."/>
            <person name="Walk T."/>
            <person name="White J."/>
            <person name="Yandava C."/>
            <person name="Izard J."/>
            <person name="Baranova O.V."/>
            <person name="Blanton J.M."/>
            <person name="Tanner A.C."/>
            <person name="Dewhirst F."/>
            <person name="Haas B."/>
            <person name="Nusbaum C."/>
            <person name="Birren B."/>
        </authorList>
    </citation>
    <scope>NUCLEOTIDE SEQUENCE [LARGE SCALE GENOMIC DNA]</scope>
    <source>
        <strain evidence="5 6">F0304</strain>
    </source>
</reference>
<dbReference type="InterPro" id="IPR003593">
    <property type="entry name" value="AAA+_ATPase"/>
</dbReference>
<evidence type="ECO:0000256" key="1">
    <source>
        <dbReference type="ARBA" id="ARBA00022448"/>
    </source>
</evidence>
<proteinExistence type="predicted"/>
<dbReference type="SMART" id="SM00382">
    <property type="entry name" value="AAA"/>
    <property type="match status" value="1"/>
</dbReference>
<dbReference type="PANTHER" id="PTHR24220:SF685">
    <property type="entry name" value="ABC TRANSPORTER RELATED"/>
    <property type="match status" value="1"/>
</dbReference>
<dbReference type="EMBL" id="ADCX01000013">
    <property type="protein sequence ID" value="EFG26310.1"/>
    <property type="molecule type" value="Genomic_DNA"/>
</dbReference>
<organism evidence="5 6">
    <name type="scientific">Scardovia inopinata F0304</name>
    <dbReference type="NCBI Taxonomy" id="641146"/>
    <lineage>
        <taxon>Bacteria</taxon>
        <taxon>Bacillati</taxon>
        <taxon>Actinomycetota</taxon>
        <taxon>Actinomycetes</taxon>
        <taxon>Bifidobacteriales</taxon>
        <taxon>Bifidobacteriaceae</taxon>
        <taxon>Scardovia</taxon>
    </lineage>
</organism>
<evidence type="ECO:0000259" key="4">
    <source>
        <dbReference type="PROSITE" id="PS50893"/>
    </source>
</evidence>
<gene>
    <name evidence="5" type="ORF">HMPREF9020_01395</name>
</gene>
<dbReference type="InterPro" id="IPR017871">
    <property type="entry name" value="ABC_transporter-like_CS"/>
</dbReference>
<dbReference type="GO" id="GO:0016887">
    <property type="term" value="F:ATP hydrolysis activity"/>
    <property type="evidence" value="ECO:0007669"/>
    <property type="project" value="InterPro"/>
</dbReference>
<dbReference type="InterPro" id="IPR027417">
    <property type="entry name" value="P-loop_NTPase"/>
</dbReference>
<dbReference type="Gene3D" id="3.40.50.300">
    <property type="entry name" value="P-loop containing nucleotide triphosphate hydrolases"/>
    <property type="match status" value="1"/>
</dbReference>
<accession>W5IHK0</accession>
<evidence type="ECO:0000313" key="5">
    <source>
        <dbReference type="EMBL" id="EFG26310.1"/>
    </source>
</evidence>
<dbReference type="Proteomes" id="UP000005777">
    <property type="component" value="Unassembled WGS sequence"/>
</dbReference>
<protein>
    <recommendedName>
        <fullName evidence="4">ABC transporter domain-containing protein</fullName>
    </recommendedName>
</protein>
<dbReference type="eggNOG" id="COG1136">
    <property type="taxonomic scope" value="Bacteria"/>
</dbReference>
<dbReference type="CDD" id="cd03255">
    <property type="entry name" value="ABC_MJ0796_LolCDE_FtsE"/>
    <property type="match status" value="1"/>
</dbReference>
<dbReference type="GO" id="GO:0098796">
    <property type="term" value="C:membrane protein complex"/>
    <property type="evidence" value="ECO:0007669"/>
    <property type="project" value="UniProtKB-ARBA"/>
</dbReference>
<dbReference type="PANTHER" id="PTHR24220">
    <property type="entry name" value="IMPORT ATP-BINDING PROTEIN"/>
    <property type="match status" value="1"/>
</dbReference>
<dbReference type="GO" id="GO:0022857">
    <property type="term" value="F:transmembrane transporter activity"/>
    <property type="evidence" value="ECO:0007669"/>
    <property type="project" value="UniProtKB-ARBA"/>
</dbReference>
<dbReference type="Pfam" id="PF00005">
    <property type="entry name" value="ABC_tran"/>
    <property type="match status" value="1"/>
</dbReference>
<dbReference type="InterPro" id="IPR017911">
    <property type="entry name" value="MacB-like_ATP-bd"/>
</dbReference>
<dbReference type="InterPro" id="IPR003439">
    <property type="entry name" value="ABC_transporter-like_ATP-bd"/>
</dbReference>
<sequence length="257" mass="28140">MYHIKEELAPVLIAQNLTVDYFLEDQNHENSLSERKRARKKTAEAGVNPIATQVRALTDINLQILPGSSLSIMGPSGSGKTTLLHTLAGIQEPSQGRVLYKMQDLSTMPDSSRTILRRKDFGFVFQSGQLIDELSAEENVALPLMLSGLSYEKAIPQAHDWLARVGLQSMESHRPGEMSGGQRQRVAIARALIINPSVVFADEPTGALDQATGERVITLLTSWCAKSGASLIVVTHDPHVANFCQNCIHMQDGRIIS</sequence>
<evidence type="ECO:0000256" key="2">
    <source>
        <dbReference type="ARBA" id="ARBA00022741"/>
    </source>
</evidence>
<keyword evidence="3" id="KW-0067">ATP-binding</keyword>
<dbReference type="AlphaFoldDB" id="W5IHK0"/>
<name>W5IHK0_SCAIO</name>
<dbReference type="FunFam" id="3.40.50.300:FF:000032">
    <property type="entry name" value="Export ABC transporter ATP-binding protein"/>
    <property type="match status" value="1"/>
</dbReference>
<dbReference type="GO" id="GO:0005886">
    <property type="term" value="C:plasma membrane"/>
    <property type="evidence" value="ECO:0007669"/>
    <property type="project" value="TreeGrafter"/>
</dbReference>
<dbReference type="InterPro" id="IPR015854">
    <property type="entry name" value="ABC_transpr_LolD-like"/>
</dbReference>
<dbReference type="HOGENOM" id="CLU_000604_1_22_11"/>
<keyword evidence="2" id="KW-0547">Nucleotide-binding</keyword>
<evidence type="ECO:0000313" key="6">
    <source>
        <dbReference type="Proteomes" id="UP000005777"/>
    </source>
</evidence>
<evidence type="ECO:0000256" key="3">
    <source>
        <dbReference type="ARBA" id="ARBA00022840"/>
    </source>
</evidence>
<dbReference type="PROSITE" id="PS00211">
    <property type="entry name" value="ABC_TRANSPORTER_1"/>
    <property type="match status" value="1"/>
</dbReference>
<comment type="caution">
    <text evidence="5">The sequence shown here is derived from an EMBL/GenBank/DDBJ whole genome shotgun (WGS) entry which is preliminary data.</text>
</comment>
<dbReference type="SUPFAM" id="SSF52540">
    <property type="entry name" value="P-loop containing nucleoside triphosphate hydrolases"/>
    <property type="match status" value="1"/>
</dbReference>
<keyword evidence="1" id="KW-0813">Transport</keyword>
<dbReference type="PROSITE" id="PS50893">
    <property type="entry name" value="ABC_TRANSPORTER_2"/>
    <property type="match status" value="1"/>
</dbReference>
<keyword evidence="6" id="KW-1185">Reference proteome</keyword>